<organism evidence="1">
    <name type="scientific">termite gut metagenome</name>
    <dbReference type="NCBI Taxonomy" id="433724"/>
    <lineage>
        <taxon>unclassified sequences</taxon>
        <taxon>metagenomes</taxon>
        <taxon>organismal metagenomes</taxon>
    </lineage>
</organism>
<gene>
    <name evidence="1" type="ORF">EZS27_002080</name>
</gene>
<dbReference type="PANTHER" id="PTHR47197">
    <property type="entry name" value="PROTEIN NIRF"/>
    <property type="match status" value="1"/>
</dbReference>
<name>A0A5J4SX80_9ZZZZ</name>
<reference evidence="1" key="1">
    <citation type="submission" date="2019-03" db="EMBL/GenBank/DDBJ databases">
        <title>Single cell metagenomics reveals metabolic interactions within the superorganism composed of flagellate Streblomastix strix and complex community of Bacteroidetes bacteria on its surface.</title>
        <authorList>
            <person name="Treitli S.C."/>
            <person name="Kolisko M."/>
            <person name="Husnik F."/>
            <person name="Keeling P."/>
            <person name="Hampl V."/>
        </authorList>
    </citation>
    <scope>NUCLEOTIDE SEQUENCE</scope>
    <source>
        <strain evidence="1">STM</strain>
    </source>
</reference>
<protein>
    <recommendedName>
        <fullName evidence="2">YncE family protein</fullName>
    </recommendedName>
</protein>
<dbReference type="EMBL" id="SNRY01000026">
    <property type="protein sequence ID" value="KAA6350597.1"/>
    <property type="molecule type" value="Genomic_DNA"/>
</dbReference>
<accession>A0A5J4SX80</accession>
<dbReference type="InterPro" id="IPR051200">
    <property type="entry name" value="Host-pathogen_enzymatic-act"/>
</dbReference>
<comment type="caution">
    <text evidence="1">The sequence shown here is derived from an EMBL/GenBank/DDBJ whole genome shotgun (WGS) entry which is preliminary data.</text>
</comment>
<dbReference type="PANTHER" id="PTHR47197:SF3">
    <property type="entry name" value="DIHYDRO-HEME D1 DEHYDROGENASE"/>
    <property type="match status" value="1"/>
</dbReference>
<dbReference type="InterPro" id="IPR011044">
    <property type="entry name" value="Quino_amine_DH_bsu"/>
</dbReference>
<sequence length="642" mass="71404">MSTIKYILLPLLLCMLFHACDDMADINEDLNEETFPAESGTAELYILCEGLFNLNNSSLVRYTFDNHTVVPDYFRQINRRGLGDTANDMAIYGSKLYIVVNVSSQLEIVDLHTGHSLHRLSLTTGSGSSRQPRHIAFDAGKAYICSFDGTVARMDTASYQIEAQIKAGRNPDGICVQNNKLYVSNSGGLDSPNYDNTVSVIDIPSFTEIKRITVGDNPGKICADAYGDVYVAVRGNPDDNNQSFIRIDSRTDNVADRYTDRVMNFTIDNDIAYLYYYDYTTQSSSIKVFDIQTETVLRENFITDGTRITTPYGINVNPYNGNVYITDAYNYTVTGDVLCFNPQGKLQFRLNGAGINPNTIVFSNKASLPGGNSGELAEASSAFAGKVWEYTPAPGQFINTAISAYKEGFTAGQVLAYAGEQIKKRSLLTLGGFGGSVILGFDHTVENITEAYDFKIYGNAHEGSVEPGIVLVSKDVNNNGLPDDNWYELAGSEYRSDKIIRGYEITYYRPVSPLADVRWTDNQGEEGYIPRNSFHTENSYYPLWMDDKITFRGARLPDNAINKGNAEAEQWVQYPFSWGYADNHPNSSEYSQFKIDWAVDEEGNPSMLSGIHFVKIYCAINQVCGWAGETSTEISAVEDLHY</sequence>
<proteinExistence type="predicted"/>
<dbReference type="Gene3D" id="2.130.10.10">
    <property type="entry name" value="YVTN repeat-like/Quinoprotein amine dehydrogenase"/>
    <property type="match status" value="1"/>
</dbReference>
<evidence type="ECO:0000313" key="1">
    <source>
        <dbReference type="EMBL" id="KAA6350597.1"/>
    </source>
</evidence>
<dbReference type="InterPro" id="IPR031815">
    <property type="entry name" value="DUF5074"/>
</dbReference>
<dbReference type="Pfam" id="PF16819">
    <property type="entry name" value="DUF5074"/>
    <property type="match status" value="1"/>
</dbReference>
<evidence type="ECO:0008006" key="2">
    <source>
        <dbReference type="Google" id="ProtNLM"/>
    </source>
</evidence>
<dbReference type="InterPro" id="IPR015943">
    <property type="entry name" value="WD40/YVTN_repeat-like_dom_sf"/>
</dbReference>
<dbReference type="SUPFAM" id="SSF50969">
    <property type="entry name" value="YVTN repeat-like/Quinoprotein amine dehydrogenase"/>
    <property type="match status" value="1"/>
</dbReference>
<dbReference type="AlphaFoldDB" id="A0A5J4SX80"/>